<dbReference type="InterPro" id="IPR050441">
    <property type="entry name" value="RBM"/>
</dbReference>
<organism evidence="2 3">
    <name type="scientific">Hibiscus syriacus</name>
    <name type="common">Rose of Sharon</name>
    <dbReference type="NCBI Taxonomy" id="106335"/>
    <lineage>
        <taxon>Eukaryota</taxon>
        <taxon>Viridiplantae</taxon>
        <taxon>Streptophyta</taxon>
        <taxon>Embryophyta</taxon>
        <taxon>Tracheophyta</taxon>
        <taxon>Spermatophyta</taxon>
        <taxon>Magnoliopsida</taxon>
        <taxon>eudicotyledons</taxon>
        <taxon>Gunneridae</taxon>
        <taxon>Pentapetalae</taxon>
        <taxon>rosids</taxon>
        <taxon>malvids</taxon>
        <taxon>Malvales</taxon>
        <taxon>Malvaceae</taxon>
        <taxon>Malvoideae</taxon>
        <taxon>Hibiscus</taxon>
    </lineage>
</organism>
<gene>
    <name evidence="2" type="ORF">F3Y22_tig00005465pilonHSYRG00011</name>
</gene>
<proteinExistence type="predicted"/>
<keyword evidence="3" id="KW-1185">Reference proteome</keyword>
<feature type="domain" description="RRM" evidence="1">
    <location>
        <begin position="70"/>
        <end position="113"/>
    </location>
</feature>
<dbReference type="GO" id="GO:0003723">
    <property type="term" value="F:RNA binding"/>
    <property type="evidence" value="ECO:0007669"/>
    <property type="project" value="InterPro"/>
</dbReference>
<dbReference type="InterPro" id="IPR000504">
    <property type="entry name" value="RRM_dom"/>
</dbReference>
<dbReference type="InterPro" id="IPR012677">
    <property type="entry name" value="Nucleotide-bd_a/b_plait_sf"/>
</dbReference>
<evidence type="ECO:0000313" key="2">
    <source>
        <dbReference type="EMBL" id="KAE8727304.1"/>
    </source>
</evidence>
<dbReference type="AlphaFoldDB" id="A0A6A3CFE3"/>
<comment type="caution">
    <text evidence="2">The sequence shown here is derived from an EMBL/GenBank/DDBJ whole genome shotgun (WGS) entry which is preliminary data.</text>
</comment>
<sequence length="146" mass="16408">MHDSQFLREEDVSQSPEGVVPVQINCGDLVFIVPGVATIRMQPIQEITYMLLAYPQELPPVILRSISAMKVVECHLVTDPHTKEFRGFAFVTMETVEGAEHCIKYLNRSVFEGGAKGTPCLVMAVVIVDERRMFIHMEEEALVMTV</sequence>
<dbReference type="Gene3D" id="3.30.70.330">
    <property type="match status" value="1"/>
</dbReference>
<dbReference type="PANTHER" id="PTHR48034">
    <property type="entry name" value="TRANSFORMER-2 SEX-DETERMINING PROTEIN-RELATED"/>
    <property type="match status" value="1"/>
</dbReference>
<dbReference type="EMBL" id="VEPZ02000308">
    <property type="protein sequence ID" value="KAE8727304.1"/>
    <property type="molecule type" value="Genomic_DNA"/>
</dbReference>
<reference evidence="2" key="1">
    <citation type="submission" date="2019-09" db="EMBL/GenBank/DDBJ databases">
        <title>Draft genome information of white flower Hibiscus syriacus.</title>
        <authorList>
            <person name="Kim Y.-M."/>
        </authorList>
    </citation>
    <scope>NUCLEOTIDE SEQUENCE [LARGE SCALE GENOMIC DNA]</scope>
    <source>
        <strain evidence="2">YM2019G1</strain>
    </source>
</reference>
<evidence type="ECO:0000259" key="1">
    <source>
        <dbReference type="Pfam" id="PF00076"/>
    </source>
</evidence>
<evidence type="ECO:0000313" key="3">
    <source>
        <dbReference type="Proteomes" id="UP000436088"/>
    </source>
</evidence>
<name>A0A6A3CFE3_HIBSY</name>
<dbReference type="Pfam" id="PF00076">
    <property type="entry name" value="RRM_1"/>
    <property type="match status" value="1"/>
</dbReference>
<dbReference type="SUPFAM" id="SSF54928">
    <property type="entry name" value="RNA-binding domain, RBD"/>
    <property type="match status" value="1"/>
</dbReference>
<dbReference type="Proteomes" id="UP000436088">
    <property type="component" value="Unassembled WGS sequence"/>
</dbReference>
<accession>A0A6A3CFE3</accession>
<dbReference type="InterPro" id="IPR035979">
    <property type="entry name" value="RBD_domain_sf"/>
</dbReference>
<protein>
    <recommendedName>
        <fullName evidence="1">RRM domain-containing protein</fullName>
    </recommendedName>
</protein>